<keyword evidence="1" id="KW-1133">Transmembrane helix</keyword>
<dbReference type="EMBL" id="CVRI01000047">
    <property type="protein sequence ID" value="CRK98381.1"/>
    <property type="molecule type" value="Genomic_DNA"/>
</dbReference>
<sequence length="97" mass="11130">MCNGKVEQITTFFSILNLFILSGLGLCTLTSPDNDNDTRRTSVKKIPIKLSRCFFGREDNKAKGCRFEIIMTMSKNANFECFSFSWFTRNICIRLIA</sequence>
<proteinExistence type="predicted"/>
<reference evidence="2 3" key="1">
    <citation type="submission" date="2015-04" db="EMBL/GenBank/DDBJ databases">
        <authorList>
            <person name="Syromyatnikov M.Y."/>
            <person name="Popov V.N."/>
        </authorList>
    </citation>
    <scope>NUCLEOTIDE SEQUENCE [LARGE SCALE GENOMIC DNA]</scope>
</reference>
<dbReference type="AlphaFoldDB" id="A0A1J1IDP4"/>
<dbReference type="Proteomes" id="UP000183832">
    <property type="component" value="Unassembled WGS sequence"/>
</dbReference>
<name>A0A1J1IDP4_9DIPT</name>
<evidence type="ECO:0000313" key="3">
    <source>
        <dbReference type="Proteomes" id="UP000183832"/>
    </source>
</evidence>
<protein>
    <submittedName>
        <fullName evidence="2">CLUMA_CG011740, isoform A</fullName>
    </submittedName>
</protein>
<evidence type="ECO:0000256" key="1">
    <source>
        <dbReference type="SAM" id="Phobius"/>
    </source>
</evidence>
<feature type="transmembrane region" description="Helical" evidence="1">
    <location>
        <begin position="12"/>
        <end position="30"/>
    </location>
</feature>
<keyword evidence="3" id="KW-1185">Reference proteome</keyword>
<keyword evidence="1" id="KW-0812">Transmembrane</keyword>
<keyword evidence="1" id="KW-0472">Membrane</keyword>
<organism evidence="2 3">
    <name type="scientific">Clunio marinus</name>
    <dbReference type="NCBI Taxonomy" id="568069"/>
    <lineage>
        <taxon>Eukaryota</taxon>
        <taxon>Metazoa</taxon>
        <taxon>Ecdysozoa</taxon>
        <taxon>Arthropoda</taxon>
        <taxon>Hexapoda</taxon>
        <taxon>Insecta</taxon>
        <taxon>Pterygota</taxon>
        <taxon>Neoptera</taxon>
        <taxon>Endopterygota</taxon>
        <taxon>Diptera</taxon>
        <taxon>Nematocera</taxon>
        <taxon>Chironomoidea</taxon>
        <taxon>Chironomidae</taxon>
        <taxon>Clunio</taxon>
    </lineage>
</organism>
<gene>
    <name evidence="2" type="ORF">CLUMA_CG011740</name>
</gene>
<accession>A0A1J1IDP4</accession>
<evidence type="ECO:0000313" key="2">
    <source>
        <dbReference type="EMBL" id="CRK98381.1"/>
    </source>
</evidence>